<feature type="compositionally biased region" description="Basic and acidic residues" evidence="1">
    <location>
        <begin position="100"/>
        <end position="109"/>
    </location>
</feature>
<feature type="region of interest" description="Disordered" evidence="1">
    <location>
        <begin position="29"/>
        <end position="70"/>
    </location>
</feature>
<name>A0ABD1QLH6_9LAMI</name>
<dbReference type="PANTHER" id="PTHR32091">
    <property type="entry name" value="EUKARYOTIC TRANSLATION INITIATION FACTOR 4B"/>
    <property type="match status" value="1"/>
</dbReference>
<evidence type="ECO:0008006" key="4">
    <source>
        <dbReference type="Google" id="ProtNLM"/>
    </source>
</evidence>
<feature type="compositionally biased region" description="Basic and acidic residues" evidence="1">
    <location>
        <begin position="304"/>
        <end position="330"/>
    </location>
</feature>
<accession>A0ABD1QLH6</accession>
<reference evidence="3" key="1">
    <citation type="submission" date="2024-07" db="EMBL/GenBank/DDBJ databases">
        <title>Two chromosome-level genome assemblies of Korean endemic species Abeliophyllum distichum and Forsythia ovata (Oleaceae).</title>
        <authorList>
            <person name="Jang H."/>
        </authorList>
    </citation>
    <scope>NUCLEOTIDE SEQUENCE [LARGE SCALE GENOMIC DNA]</scope>
</reference>
<dbReference type="Pfam" id="PF06273">
    <property type="entry name" value="eIF-4B"/>
    <property type="match status" value="3"/>
</dbReference>
<feature type="region of interest" description="Disordered" evidence="1">
    <location>
        <begin position="407"/>
        <end position="469"/>
    </location>
</feature>
<feature type="region of interest" description="Disordered" evidence="1">
    <location>
        <begin position="93"/>
        <end position="382"/>
    </location>
</feature>
<dbReference type="InterPro" id="IPR010433">
    <property type="entry name" value="EIF-4B_pln"/>
</dbReference>
<gene>
    <name evidence="2" type="ORF">Fot_46091</name>
</gene>
<feature type="compositionally biased region" description="Basic and acidic residues" evidence="1">
    <location>
        <begin position="426"/>
        <end position="448"/>
    </location>
</feature>
<dbReference type="AlphaFoldDB" id="A0ABD1QLH6"/>
<sequence length="469" mass="51963">MAATVSAWAKPGAWALDSEENEVELLQEPKQDYVNNNSSGSDDKPDFPSLAAAAATKTKKKKPQTLSLQEFTTYKPSQRIAAKGLTHNELLALPTGPRQRSAEELDHNKIGGGFKNYGSLNERPSRDEHPRRQGSFNRDSSRESGLSRADETDNWASGKKLTVGNGFERRERGGFFSDSQSQADESDNWGSNKAFVPSEPRRYDRRGGFGLESNNGGADTDSWVKKKEEDGRKIGGAFDSLRERRGGVESDGADSEAWGRKREEGSGGIGSRPRLNLQPRTLPAGEGQKGENGVKSKGNPFGEARPREEVLIEKGQDWKEIEGKKGENGVRSKGNNPFGEARPREEVLIEKGQDWKEIEGQKGENGVKSKGNNPFGEARPREEVLMQKGQDWKEIEEKLETVKIKAVGTGSDDGQVVGKRSFWSENGRERLQQDDRSERTWRKSESVDSRPQSVEGTENEPTEEAEDRG</sequence>
<comment type="caution">
    <text evidence="2">The sequence shown here is derived from an EMBL/GenBank/DDBJ whole genome shotgun (WGS) entry which is preliminary data.</text>
</comment>
<feature type="compositionally biased region" description="Polar residues" evidence="1">
    <location>
        <begin position="177"/>
        <end position="191"/>
    </location>
</feature>
<dbReference type="PANTHER" id="PTHR32091:SF17">
    <property type="entry name" value="EUKARYOTIC TRANSLATION INITIATION FACTOR 4B3"/>
    <property type="match status" value="1"/>
</dbReference>
<feature type="compositionally biased region" description="Acidic residues" evidence="1">
    <location>
        <begin position="457"/>
        <end position="469"/>
    </location>
</feature>
<evidence type="ECO:0000313" key="2">
    <source>
        <dbReference type="EMBL" id="KAL2477077.1"/>
    </source>
</evidence>
<protein>
    <recommendedName>
        <fullName evidence="4">Eukaryotic translation initiation factor 4B3-like</fullName>
    </recommendedName>
</protein>
<evidence type="ECO:0000256" key="1">
    <source>
        <dbReference type="SAM" id="MobiDB-lite"/>
    </source>
</evidence>
<dbReference type="EMBL" id="JBFOLJ010000014">
    <property type="protein sequence ID" value="KAL2477077.1"/>
    <property type="molecule type" value="Genomic_DNA"/>
</dbReference>
<proteinExistence type="predicted"/>
<keyword evidence="3" id="KW-1185">Reference proteome</keyword>
<evidence type="ECO:0000313" key="3">
    <source>
        <dbReference type="Proteomes" id="UP001604277"/>
    </source>
</evidence>
<organism evidence="2 3">
    <name type="scientific">Forsythia ovata</name>
    <dbReference type="NCBI Taxonomy" id="205694"/>
    <lineage>
        <taxon>Eukaryota</taxon>
        <taxon>Viridiplantae</taxon>
        <taxon>Streptophyta</taxon>
        <taxon>Embryophyta</taxon>
        <taxon>Tracheophyta</taxon>
        <taxon>Spermatophyta</taxon>
        <taxon>Magnoliopsida</taxon>
        <taxon>eudicotyledons</taxon>
        <taxon>Gunneridae</taxon>
        <taxon>Pentapetalae</taxon>
        <taxon>asterids</taxon>
        <taxon>lamiids</taxon>
        <taxon>Lamiales</taxon>
        <taxon>Oleaceae</taxon>
        <taxon>Forsythieae</taxon>
        <taxon>Forsythia</taxon>
    </lineage>
</organism>
<dbReference type="Proteomes" id="UP001604277">
    <property type="component" value="Unassembled WGS sequence"/>
</dbReference>
<feature type="compositionally biased region" description="Basic and acidic residues" evidence="1">
    <location>
        <begin position="222"/>
        <end position="233"/>
    </location>
</feature>
<feature type="compositionally biased region" description="Basic and acidic residues" evidence="1">
    <location>
        <begin position="341"/>
        <end position="367"/>
    </location>
</feature>